<dbReference type="AlphaFoldDB" id="A0AAP0BYR9"/>
<proteinExistence type="predicted"/>
<gene>
    <name evidence="2" type="ORF">KSP39_PZI002462</name>
</gene>
<evidence type="ECO:0000313" key="2">
    <source>
        <dbReference type="EMBL" id="KAK8953865.1"/>
    </source>
</evidence>
<sequence length="130" mass="13994">MLNLKPDLSLPQPSSPDLSLPQPSSPLPFFSGISLALPSVLIREPAPPLLPPTSHNPPLPVIIFLRAQTSGSIFLRPQTFQPALCRRVEEPVLTLPASFSLSLSTLLVSLSSAWASSASTLRRAWRMACS</sequence>
<evidence type="ECO:0000256" key="1">
    <source>
        <dbReference type="SAM" id="MobiDB-lite"/>
    </source>
</evidence>
<accession>A0AAP0BYR9</accession>
<organism evidence="2 3">
    <name type="scientific">Platanthera zijinensis</name>
    <dbReference type="NCBI Taxonomy" id="2320716"/>
    <lineage>
        <taxon>Eukaryota</taxon>
        <taxon>Viridiplantae</taxon>
        <taxon>Streptophyta</taxon>
        <taxon>Embryophyta</taxon>
        <taxon>Tracheophyta</taxon>
        <taxon>Spermatophyta</taxon>
        <taxon>Magnoliopsida</taxon>
        <taxon>Liliopsida</taxon>
        <taxon>Asparagales</taxon>
        <taxon>Orchidaceae</taxon>
        <taxon>Orchidoideae</taxon>
        <taxon>Orchideae</taxon>
        <taxon>Orchidinae</taxon>
        <taxon>Platanthera</taxon>
    </lineage>
</organism>
<protein>
    <submittedName>
        <fullName evidence="2">Uncharacterized protein</fullName>
    </submittedName>
</protein>
<keyword evidence="3" id="KW-1185">Reference proteome</keyword>
<name>A0AAP0BYR9_9ASPA</name>
<dbReference type="Proteomes" id="UP001418222">
    <property type="component" value="Unassembled WGS sequence"/>
</dbReference>
<dbReference type="EMBL" id="JBBWWQ010000002">
    <property type="protein sequence ID" value="KAK8953865.1"/>
    <property type="molecule type" value="Genomic_DNA"/>
</dbReference>
<evidence type="ECO:0000313" key="3">
    <source>
        <dbReference type="Proteomes" id="UP001418222"/>
    </source>
</evidence>
<feature type="region of interest" description="Disordered" evidence="1">
    <location>
        <begin position="1"/>
        <end position="23"/>
    </location>
</feature>
<reference evidence="2 3" key="1">
    <citation type="journal article" date="2022" name="Nat. Plants">
        <title>Genomes of leafy and leafless Platanthera orchids illuminate the evolution of mycoheterotrophy.</title>
        <authorList>
            <person name="Li M.H."/>
            <person name="Liu K.W."/>
            <person name="Li Z."/>
            <person name="Lu H.C."/>
            <person name="Ye Q.L."/>
            <person name="Zhang D."/>
            <person name="Wang J.Y."/>
            <person name="Li Y.F."/>
            <person name="Zhong Z.M."/>
            <person name="Liu X."/>
            <person name="Yu X."/>
            <person name="Liu D.K."/>
            <person name="Tu X.D."/>
            <person name="Liu B."/>
            <person name="Hao Y."/>
            <person name="Liao X.Y."/>
            <person name="Jiang Y.T."/>
            <person name="Sun W.H."/>
            <person name="Chen J."/>
            <person name="Chen Y.Q."/>
            <person name="Ai Y."/>
            <person name="Zhai J.W."/>
            <person name="Wu S.S."/>
            <person name="Zhou Z."/>
            <person name="Hsiao Y.Y."/>
            <person name="Wu W.L."/>
            <person name="Chen Y.Y."/>
            <person name="Lin Y.F."/>
            <person name="Hsu J.L."/>
            <person name="Li C.Y."/>
            <person name="Wang Z.W."/>
            <person name="Zhao X."/>
            <person name="Zhong W.Y."/>
            <person name="Ma X.K."/>
            <person name="Ma L."/>
            <person name="Huang J."/>
            <person name="Chen G.Z."/>
            <person name="Huang M.Z."/>
            <person name="Huang L."/>
            <person name="Peng D.H."/>
            <person name="Luo Y.B."/>
            <person name="Zou S.Q."/>
            <person name="Chen S.P."/>
            <person name="Lan S."/>
            <person name="Tsai W.C."/>
            <person name="Van de Peer Y."/>
            <person name="Liu Z.J."/>
        </authorList>
    </citation>
    <scope>NUCLEOTIDE SEQUENCE [LARGE SCALE GENOMIC DNA]</scope>
    <source>
        <strain evidence="2">Lor287</strain>
    </source>
</reference>
<comment type="caution">
    <text evidence="2">The sequence shown here is derived from an EMBL/GenBank/DDBJ whole genome shotgun (WGS) entry which is preliminary data.</text>
</comment>